<gene>
    <name evidence="1" type="ORF">K6753_12320</name>
</gene>
<accession>A0ABS7T8W0</accession>
<keyword evidence="2" id="KW-1185">Reference proteome</keyword>
<protein>
    <submittedName>
        <fullName evidence="1">Uncharacterized protein</fullName>
    </submittedName>
</protein>
<sequence length="84" mass="9109">MARRSGPAGDGSRRLDLEQLLAELVQARAVREAELADLHALIAQVAVDLALARQWPIAGCGPGSSRQFVVWRARYEDAGAHLPH</sequence>
<dbReference type="Proteomes" id="UP001430954">
    <property type="component" value="Unassembled WGS sequence"/>
</dbReference>
<evidence type="ECO:0000313" key="1">
    <source>
        <dbReference type="EMBL" id="MBZ4040315.1"/>
    </source>
</evidence>
<dbReference type="EMBL" id="JAINZW010000006">
    <property type="protein sequence ID" value="MBZ4040315.1"/>
    <property type="molecule type" value="Genomic_DNA"/>
</dbReference>
<proteinExistence type="predicted"/>
<organism evidence="1 2">
    <name type="scientific">Novilysobacter selenitireducens</name>
    <dbReference type="NCBI Taxonomy" id="2872639"/>
    <lineage>
        <taxon>Bacteria</taxon>
        <taxon>Pseudomonadati</taxon>
        <taxon>Pseudomonadota</taxon>
        <taxon>Gammaproteobacteria</taxon>
        <taxon>Lysobacterales</taxon>
        <taxon>Lysobacteraceae</taxon>
        <taxon>Novilysobacter</taxon>
    </lineage>
</organism>
<reference evidence="1 2" key="1">
    <citation type="submission" date="2021-09" db="EMBL/GenBank/DDBJ databases">
        <title>Lysobacter sp. 13A isolated from the river sediment.</title>
        <authorList>
            <person name="Liu H."/>
            <person name="Li S."/>
            <person name="Mao S."/>
        </authorList>
    </citation>
    <scope>NUCLEOTIDE SEQUENCE [LARGE SCALE GENOMIC DNA]</scope>
    <source>
        <strain evidence="1 2">13A</strain>
    </source>
</reference>
<dbReference type="RefSeq" id="WP_223676768.1">
    <property type="nucleotide sequence ID" value="NZ_JAINZW010000006.1"/>
</dbReference>
<comment type="caution">
    <text evidence="1">The sequence shown here is derived from an EMBL/GenBank/DDBJ whole genome shotgun (WGS) entry which is preliminary data.</text>
</comment>
<evidence type="ECO:0000313" key="2">
    <source>
        <dbReference type="Proteomes" id="UP001430954"/>
    </source>
</evidence>
<name>A0ABS7T8W0_9GAMM</name>